<evidence type="ECO:0000256" key="1">
    <source>
        <dbReference type="SAM" id="Phobius"/>
    </source>
</evidence>
<keyword evidence="1" id="KW-0472">Membrane</keyword>
<sequence length="67" mass="7151">MKTTLTDIDTARRDGSIIGGILFLLIVLAGLLLCMGCQCIIVTGNDNLIEAEKTSANDIKPSTDLTR</sequence>
<accession>A0A6M3LHR7</accession>
<keyword evidence="1" id="KW-1133">Transmembrane helix</keyword>
<dbReference type="EMBL" id="MT143078">
    <property type="protein sequence ID" value="QJA92578.1"/>
    <property type="molecule type" value="Genomic_DNA"/>
</dbReference>
<name>A0A6M3LHR7_9ZZZZ</name>
<protein>
    <submittedName>
        <fullName evidence="2">Uncharacterized protein</fullName>
    </submittedName>
</protein>
<feature type="transmembrane region" description="Helical" evidence="1">
    <location>
        <begin position="21"/>
        <end position="43"/>
    </location>
</feature>
<gene>
    <name evidence="2" type="ORF">MM415B04575_0010</name>
</gene>
<keyword evidence="1" id="KW-0812">Transmembrane</keyword>
<proteinExistence type="predicted"/>
<organism evidence="2">
    <name type="scientific">viral metagenome</name>
    <dbReference type="NCBI Taxonomy" id="1070528"/>
    <lineage>
        <taxon>unclassified sequences</taxon>
        <taxon>metagenomes</taxon>
        <taxon>organismal metagenomes</taxon>
    </lineage>
</organism>
<dbReference type="AlphaFoldDB" id="A0A6M3LHR7"/>
<evidence type="ECO:0000313" key="2">
    <source>
        <dbReference type="EMBL" id="QJA92578.1"/>
    </source>
</evidence>
<reference evidence="2" key="1">
    <citation type="submission" date="2020-03" db="EMBL/GenBank/DDBJ databases">
        <title>The deep terrestrial virosphere.</title>
        <authorList>
            <person name="Holmfeldt K."/>
            <person name="Nilsson E."/>
            <person name="Simone D."/>
            <person name="Lopez-Fernandez M."/>
            <person name="Wu X."/>
            <person name="de Brujin I."/>
            <person name="Lundin D."/>
            <person name="Andersson A."/>
            <person name="Bertilsson S."/>
            <person name="Dopson M."/>
        </authorList>
    </citation>
    <scope>NUCLEOTIDE SEQUENCE</scope>
    <source>
        <strain evidence="2">MM415B04575</strain>
    </source>
</reference>